<name>A0ABS6MPW0_9GAMM</name>
<keyword evidence="1" id="KW-0378">Hydrolase</keyword>
<dbReference type="CDD" id="cd01427">
    <property type="entry name" value="HAD_like"/>
    <property type="match status" value="1"/>
</dbReference>
<protein>
    <submittedName>
        <fullName evidence="1">GMP/IMP nucleotidase</fullName>
        <ecNumber evidence="1">3.1.3.5</ecNumber>
    </submittedName>
</protein>
<dbReference type="InterPro" id="IPR050155">
    <property type="entry name" value="HAD-like_hydrolase_sf"/>
</dbReference>
<comment type="caution">
    <text evidence="1">The sequence shown here is derived from an EMBL/GenBank/DDBJ whole genome shotgun (WGS) entry which is preliminary data.</text>
</comment>
<dbReference type="EC" id="3.1.3.5" evidence="1"/>
<organism evidence="1 2">
    <name type="scientific">Arsukibacterium indicum</name>
    <dbReference type="NCBI Taxonomy" id="2848612"/>
    <lineage>
        <taxon>Bacteria</taxon>
        <taxon>Pseudomonadati</taxon>
        <taxon>Pseudomonadota</taxon>
        <taxon>Gammaproteobacteria</taxon>
        <taxon>Chromatiales</taxon>
        <taxon>Chromatiaceae</taxon>
        <taxon>Arsukibacterium</taxon>
    </lineage>
</organism>
<evidence type="ECO:0000313" key="1">
    <source>
        <dbReference type="EMBL" id="MBV2130872.1"/>
    </source>
</evidence>
<sequence length="232" mass="26414">MLDWAEIDTVLLDMDGTLLDLHFDNHFWLEHLPRRWAEISGIALTEAKAQLQSEYAELNGKIQWYCLDYWGERLQLPITELKREVMDKIQMRPDVPAFLTALKQSGRDIVLVTNAHPDSLSLKLERTDLAKYIDTLISTHEFGVTKESWALWQKLQQRLGFNNETTLFVDDSLPILSAAKNFGIRHLLAVANPDSKQQARTISEFPAITDYTPLLPDILAHSKLSATATDNG</sequence>
<dbReference type="Pfam" id="PF00702">
    <property type="entry name" value="Hydrolase"/>
    <property type="match status" value="1"/>
</dbReference>
<dbReference type="SFLD" id="SFLDS00003">
    <property type="entry name" value="Haloacid_Dehalogenase"/>
    <property type="match status" value="1"/>
</dbReference>
<dbReference type="GO" id="GO:0008253">
    <property type="term" value="F:5'-nucleotidase activity"/>
    <property type="evidence" value="ECO:0007669"/>
    <property type="project" value="UniProtKB-EC"/>
</dbReference>
<dbReference type="InterPro" id="IPR006439">
    <property type="entry name" value="HAD-SF_hydro_IA"/>
</dbReference>
<proteinExistence type="predicted"/>
<dbReference type="PANTHER" id="PTHR43434">
    <property type="entry name" value="PHOSPHOGLYCOLATE PHOSPHATASE"/>
    <property type="match status" value="1"/>
</dbReference>
<dbReference type="Proteomes" id="UP000704611">
    <property type="component" value="Unassembled WGS sequence"/>
</dbReference>
<reference evidence="1 2" key="1">
    <citation type="submission" date="2021-06" db="EMBL/GenBank/DDBJ databases">
        <title>Rheinheimera indica sp. nov., isolated from deep-sea sediment.</title>
        <authorList>
            <person name="Wang Z."/>
            <person name="Zhang X.-Y."/>
        </authorList>
    </citation>
    <scope>NUCLEOTIDE SEQUENCE [LARGE SCALE GENOMIC DNA]</scope>
    <source>
        <strain evidence="1 2">SM2107</strain>
    </source>
</reference>
<dbReference type="PANTHER" id="PTHR43434:SF3">
    <property type="entry name" value="GMP_IMP NUCLEOTIDASE YRFG"/>
    <property type="match status" value="1"/>
</dbReference>
<accession>A0ABS6MPW0</accession>
<evidence type="ECO:0000313" key="2">
    <source>
        <dbReference type="Proteomes" id="UP000704611"/>
    </source>
</evidence>
<dbReference type="NCBIfam" id="NF011564">
    <property type="entry name" value="PRK14988.1"/>
    <property type="match status" value="1"/>
</dbReference>
<dbReference type="SFLD" id="SFLDG01129">
    <property type="entry name" value="C1.5:_HAD__Beta-PGM__Phosphata"/>
    <property type="match status" value="1"/>
</dbReference>
<dbReference type="NCBIfam" id="TIGR01509">
    <property type="entry name" value="HAD-SF-IA-v3"/>
    <property type="match status" value="1"/>
</dbReference>
<dbReference type="RefSeq" id="WP_217671189.1">
    <property type="nucleotide sequence ID" value="NZ_JAHRID010000010.1"/>
</dbReference>
<dbReference type="EMBL" id="JAHRID010000010">
    <property type="protein sequence ID" value="MBV2130872.1"/>
    <property type="molecule type" value="Genomic_DNA"/>
</dbReference>
<gene>
    <name evidence="1" type="primary">yrfG</name>
    <name evidence="1" type="ORF">KQY15_17375</name>
</gene>
<keyword evidence="2" id="KW-1185">Reference proteome</keyword>